<dbReference type="AlphaFoldDB" id="A0A3N2R666"/>
<dbReference type="RefSeq" id="WP_123641447.1">
    <property type="nucleotide sequence ID" value="NZ_ML119083.1"/>
</dbReference>
<sequence>MWTRLTGSLCFLSACGFGPDPGGPFRAPADLPLPLGVAERLPDGITPSDVFVRTGNADLAGCYYYELDGADVLLDCVG</sequence>
<organism evidence="1 2">
    <name type="scientific">Histidinibacterium lentulum</name>
    <dbReference type="NCBI Taxonomy" id="2480588"/>
    <lineage>
        <taxon>Bacteria</taxon>
        <taxon>Pseudomonadati</taxon>
        <taxon>Pseudomonadota</taxon>
        <taxon>Alphaproteobacteria</taxon>
        <taxon>Rhodobacterales</taxon>
        <taxon>Paracoccaceae</taxon>
        <taxon>Histidinibacterium</taxon>
    </lineage>
</organism>
<dbReference type="Proteomes" id="UP000268016">
    <property type="component" value="Unassembled WGS sequence"/>
</dbReference>
<evidence type="ECO:0000313" key="2">
    <source>
        <dbReference type="Proteomes" id="UP000268016"/>
    </source>
</evidence>
<proteinExistence type="predicted"/>
<protein>
    <submittedName>
        <fullName evidence="1">Uncharacterized protein</fullName>
    </submittedName>
</protein>
<dbReference type="OrthoDB" id="9804333at2"/>
<reference evidence="1 2" key="1">
    <citation type="submission" date="2018-10" db="EMBL/GenBank/DDBJ databases">
        <title>Histidinibacterium lentulum gen. nov., sp. nov., a marine bacterium from the culture broth of Picochlorum sp. 122.</title>
        <authorList>
            <person name="Wang G."/>
        </authorList>
    </citation>
    <scope>NUCLEOTIDE SEQUENCE [LARGE SCALE GENOMIC DNA]</scope>
    <source>
        <strain evidence="1 2">B17</strain>
    </source>
</reference>
<dbReference type="PROSITE" id="PS51257">
    <property type="entry name" value="PROKAR_LIPOPROTEIN"/>
    <property type="match status" value="1"/>
</dbReference>
<accession>A0A3N2R666</accession>
<name>A0A3N2R666_9RHOB</name>
<keyword evidence="2" id="KW-1185">Reference proteome</keyword>
<comment type="caution">
    <text evidence="1">The sequence shown here is derived from an EMBL/GenBank/DDBJ whole genome shotgun (WGS) entry which is preliminary data.</text>
</comment>
<gene>
    <name evidence="1" type="ORF">EAT49_06240</name>
</gene>
<dbReference type="EMBL" id="RDRB01000003">
    <property type="protein sequence ID" value="ROU02897.1"/>
    <property type="molecule type" value="Genomic_DNA"/>
</dbReference>
<evidence type="ECO:0000313" key="1">
    <source>
        <dbReference type="EMBL" id="ROU02897.1"/>
    </source>
</evidence>